<dbReference type="SUPFAM" id="SSF110087">
    <property type="entry name" value="DR1885-like metal-binding protein"/>
    <property type="match status" value="1"/>
</dbReference>
<dbReference type="InterPro" id="IPR058248">
    <property type="entry name" value="Lxx211020-like"/>
</dbReference>
<keyword evidence="3" id="KW-1185">Reference proteome</keyword>
<dbReference type="AlphaFoldDB" id="A0A4P6P8X0"/>
<dbReference type="InterPro" id="IPR036182">
    <property type="entry name" value="PCuAC_sf"/>
</dbReference>
<dbReference type="InterPro" id="IPR007410">
    <property type="entry name" value="LpqE-like"/>
</dbReference>
<feature type="signal peptide" evidence="1">
    <location>
        <begin position="1"/>
        <end position="26"/>
    </location>
</feature>
<reference evidence="2 3" key="1">
    <citation type="submission" date="2018-12" db="EMBL/GenBank/DDBJ databases">
        <title>Complete genome of Litorilituus sediminis.</title>
        <authorList>
            <person name="Liu A."/>
            <person name="Rong J."/>
        </authorList>
    </citation>
    <scope>NUCLEOTIDE SEQUENCE [LARGE SCALE GENOMIC DNA]</scope>
    <source>
        <strain evidence="2 3">JCM 17549</strain>
    </source>
</reference>
<feature type="chain" id="PRO_5020750794" evidence="1">
    <location>
        <begin position="27"/>
        <end position="156"/>
    </location>
</feature>
<dbReference type="PANTHER" id="PTHR36302:SF1">
    <property type="entry name" value="COPPER CHAPERONE PCU(A)C"/>
    <property type="match status" value="1"/>
</dbReference>
<dbReference type="Pfam" id="PF04314">
    <property type="entry name" value="PCuAC"/>
    <property type="match status" value="1"/>
</dbReference>
<protein>
    <submittedName>
        <fullName evidence="2">Copper chaperone PCu(A)C</fullName>
    </submittedName>
</protein>
<proteinExistence type="predicted"/>
<evidence type="ECO:0000313" key="3">
    <source>
        <dbReference type="Proteomes" id="UP000290244"/>
    </source>
</evidence>
<dbReference type="OrthoDB" id="9796962at2"/>
<dbReference type="RefSeq" id="WP_130601620.1">
    <property type="nucleotide sequence ID" value="NZ_CP034759.1"/>
</dbReference>
<accession>A0A4P6P8X0</accession>
<sequence length="156" mass="17328">MKKNHIIMQVCFVVLITCLGEGAAKAANNTQLVTVTQGHVRATIPGTTISSAYMTIHNNSEKTVTLHRVSSKISPRVEIHQHSMKAGMMTMQQLDSLTIDGQSQLLLQPGGLHLMIFDVIKPLQVDDTVELTLHFLEQDEVIVQLPVQSIKHNHHH</sequence>
<dbReference type="EMBL" id="CP034759">
    <property type="protein sequence ID" value="QBG35947.1"/>
    <property type="molecule type" value="Genomic_DNA"/>
</dbReference>
<evidence type="ECO:0000313" key="2">
    <source>
        <dbReference type="EMBL" id="QBG35947.1"/>
    </source>
</evidence>
<organism evidence="2 3">
    <name type="scientific">Litorilituus sediminis</name>
    <dbReference type="NCBI Taxonomy" id="718192"/>
    <lineage>
        <taxon>Bacteria</taxon>
        <taxon>Pseudomonadati</taxon>
        <taxon>Pseudomonadota</taxon>
        <taxon>Gammaproteobacteria</taxon>
        <taxon>Alteromonadales</taxon>
        <taxon>Colwelliaceae</taxon>
        <taxon>Litorilituus</taxon>
    </lineage>
</organism>
<name>A0A4P6P8X0_9GAMM</name>
<keyword evidence="1" id="KW-0732">Signal</keyword>
<dbReference type="PANTHER" id="PTHR36302">
    <property type="entry name" value="BLR7088 PROTEIN"/>
    <property type="match status" value="1"/>
</dbReference>
<dbReference type="KEGG" id="lsd:EMK97_09600"/>
<dbReference type="Gene3D" id="2.60.40.1890">
    <property type="entry name" value="PCu(A)C copper chaperone"/>
    <property type="match status" value="1"/>
</dbReference>
<dbReference type="Proteomes" id="UP000290244">
    <property type="component" value="Chromosome"/>
</dbReference>
<evidence type="ECO:0000256" key="1">
    <source>
        <dbReference type="SAM" id="SignalP"/>
    </source>
</evidence>
<gene>
    <name evidence="2" type="ORF">EMK97_09600</name>
</gene>